<keyword evidence="9" id="KW-1185">Reference proteome</keyword>
<name>A0A0N5C221_STREA</name>
<keyword evidence="6" id="KW-0269">Exonuclease</keyword>
<evidence type="ECO:0000256" key="4">
    <source>
        <dbReference type="ARBA" id="ARBA00022722"/>
    </source>
</evidence>
<proteinExistence type="inferred from homology"/>
<dbReference type="InterPro" id="IPR037431">
    <property type="entry name" value="REX4_DEDDh_dom"/>
</dbReference>
<dbReference type="WBParaSite" id="SPAL_0001203500.1">
    <property type="protein sequence ID" value="SPAL_0001203500.1"/>
    <property type="gene ID" value="SPAL_0001203500"/>
</dbReference>
<reference evidence="10" key="1">
    <citation type="submission" date="2017-02" db="UniProtKB">
        <authorList>
            <consortium name="WormBaseParasite"/>
        </authorList>
    </citation>
    <scope>IDENTIFICATION</scope>
</reference>
<dbReference type="AlphaFoldDB" id="A0A0N5C221"/>
<dbReference type="GO" id="GO:0005634">
    <property type="term" value="C:nucleus"/>
    <property type="evidence" value="ECO:0007669"/>
    <property type="project" value="UniProtKB-SubCell"/>
</dbReference>
<evidence type="ECO:0000256" key="7">
    <source>
        <dbReference type="ARBA" id="ARBA00023242"/>
    </source>
</evidence>
<evidence type="ECO:0000256" key="2">
    <source>
        <dbReference type="ARBA" id="ARBA00010489"/>
    </source>
</evidence>
<feature type="domain" description="Exonuclease" evidence="8">
    <location>
        <begin position="61"/>
        <end position="225"/>
    </location>
</feature>
<evidence type="ECO:0000313" key="10">
    <source>
        <dbReference type="WBParaSite" id="SPAL_0001203500.1"/>
    </source>
</evidence>
<dbReference type="InterPro" id="IPR013520">
    <property type="entry name" value="Ribonucl_H"/>
</dbReference>
<protein>
    <recommendedName>
        <fullName evidence="3">RNA exonuclease 4</fullName>
    </recommendedName>
</protein>
<evidence type="ECO:0000259" key="8">
    <source>
        <dbReference type="SMART" id="SM00479"/>
    </source>
</evidence>
<dbReference type="InterPro" id="IPR012337">
    <property type="entry name" value="RNaseH-like_sf"/>
</dbReference>
<dbReference type="PANTHER" id="PTHR12801:SF158">
    <property type="entry name" value="RNA EXONUCLEASE 4"/>
    <property type="match status" value="1"/>
</dbReference>
<dbReference type="InterPro" id="IPR047021">
    <property type="entry name" value="REXO1/3/4-like"/>
</dbReference>
<dbReference type="CDD" id="cd06144">
    <property type="entry name" value="REX4_like"/>
    <property type="match status" value="1"/>
</dbReference>
<evidence type="ECO:0000256" key="3">
    <source>
        <dbReference type="ARBA" id="ARBA00016937"/>
    </source>
</evidence>
<keyword evidence="5" id="KW-0378">Hydrolase</keyword>
<dbReference type="SMART" id="SM00479">
    <property type="entry name" value="EXOIII"/>
    <property type="match status" value="1"/>
</dbReference>
<dbReference type="GO" id="GO:0003676">
    <property type="term" value="F:nucleic acid binding"/>
    <property type="evidence" value="ECO:0007669"/>
    <property type="project" value="InterPro"/>
</dbReference>
<dbReference type="SUPFAM" id="SSF53098">
    <property type="entry name" value="Ribonuclease H-like"/>
    <property type="match status" value="1"/>
</dbReference>
<dbReference type="Pfam" id="PF00929">
    <property type="entry name" value="RNase_T"/>
    <property type="match status" value="1"/>
</dbReference>
<keyword evidence="4" id="KW-0540">Nuclease</keyword>
<comment type="similarity">
    <text evidence="2">Belongs to the REXO4 family.</text>
</comment>
<dbReference type="PANTHER" id="PTHR12801">
    <property type="entry name" value="RNA EXONUCLEASE REXO1 / RECO3 FAMILY MEMBER-RELATED"/>
    <property type="match status" value="1"/>
</dbReference>
<evidence type="ECO:0000313" key="9">
    <source>
        <dbReference type="Proteomes" id="UP000046392"/>
    </source>
</evidence>
<evidence type="ECO:0000256" key="6">
    <source>
        <dbReference type="ARBA" id="ARBA00022839"/>
    </source>
</evidence>
<evidence type="ECO:0000256" key="5">
    <source>
        <dbReference type="ARBA" id="ARBA00022801"/>
    </source>
</evidence>
<dbReference type="FunFam" id="3.30.420.10:FF:000007">
    <property type="entry name" value="Interferon-stimulated exonuclease gene 20"/>
    <property type="match status" value="1"/>
</dbReference>
<dbReference type="STRING" id="174720.A0A0N5C221"/>
<comment type="subcellular location">
    <subcellularLocation>
        <location evidence="1">Nucleus</location>
    </subcellularLocation>
</comment>
<evidence type="ECO:0000256" key="1">
    <source>
        <dbReference type="ARBA" id="ARBA00004123"/>
    </source>
</evidence>
<organism evidence="9 10">
    <name type="scientific">Strongyloides papillosus</name>
    <name type="common">Intestinal threadworm</name>
    <dbReference type="NCBI Taxonomy" id="174720"/>
    <lineage>
        <taxon>Eukaryota</taxon>
        <taxon>Metazoa</taxon>
        <taxon>Ecdysozoa</taxon>
        <taxon>Nematoda</taxon>
        <taxon>Chromadorea</taxon>
        <taxon>Rhabditida</taxon>
        <taxon>Tylenchina</taxon>
        <taxon>Panagrolaimomorpha</taxon>
        <taxon>Strongyloidoidea</taxon>
        <taxon>Strongyloididae</taxon>
        <taxon>Strongyloides</taxon>
    </lineage>
</organism>
<sequence>MLLDFSMSENRESSGSSVELVSVSSKEGNREHVDDLNNIENLYQFDFTEVGGIVDITNATNIVALDCEFVGIGNKGRENGLARVSIVSDQRKIIYDKYVKVKEPIIDYRTYVSGITPQDLERGEEYCIVRNEVKFLLEGRIIVGHDLRSDLKALKLNNFHSSYIRDTSRFPGFDKFKSDRERTISLKNLMKRIFQIDIQRGEHDSVEDAKSAMKIYNTYKSDFERRFSQSKYPRNLQISLRPLEQ</sequence>
<keyword evidence="7" id="KW-0539">Nucleus</keyword>
<accession>A0A0N5C221</accession>
<dbReference type="GO" id="GO:0006364">
    <property type="term" value="P:rRNA processing"/>
    <property type="evidence" value="ECO:0007669"/>
    <property type="project" value="InterPro"/>
</dbReference>
<dbReference type="InterPro" id="IPR036397">
    <property type="entry name" value="RNaseH_sf"/>
</dbReference>
<dbReference type="GO" id="GO:0008408">
    <property type="term" value="F:3'-5' exonuclease activity"/>
    <property type="evidence" value="ECO:0007669"/>
    <property type="project" value="InterPro"/>
</dbReference>
<dbReference type="Proteomes" id="UP000046392">
    <property type="component" value="Unplaced"/>
</dbReference>
<dbReference type="Gene3D" id="3.30.420.10">
    <property type="entry name" value="Ribonuclease H-like superfamily/Ribonuclease H"/>
    <property type="match status" value="1"/>
</dbReference>